<evidence type="ECO:0000313" key="1">
    <source>
        <dbReference type="EMBL" id="MCT2561511.1"/>
    </source>
</evidence>
<keyword evidence="2" id="KW-1185">Reference proteome</keyword>
<evidence type="ECO:0000313" key="2">
    <source>
        <dbReference type="Proteomes" id="UP001525566"/>
    </source>
</evidence>
<sequence>MRKIQFFLILSFVSQIVYSQVKTTDELYKTAKKLDSLIFDIGFNKCDLSHYKSIVSKDLEFYHDKGGITSGEPAFTASIKNNICGSRNKVRRDLVPNSMKVYPLYNNNNVMYAFIEEGEHDFFEFSDGKWNQGSRAKFTILWIQEDKQWKMKRVLSFDHHL</sequence>
<comment type="caution">
    <text evidence="1">The sequence shown here is derived from an EMBL/GenBank/DDBJ whole genome shotgun (WGS) entry which is preliminary data.</text>
</comment>
<organism evidence="1 2">
    <name type="scientific">Chryseobacterium herbae</name>
    <dbReference type="NCBI Taxonomy" id="2976476"/>
    <lineage>
        <taxon>Bacteria</taxon>
        <taxon>Pseudomonadati</taxon>
        <taxon>Bacteroidota</taxon>
        <taxon>Flavobacteriia</taxon>
        <taxon>Flavobacteriales</taxon>
        <taxon>Weeksellaceae</taxon>
        <taxon>Chryseobacterium group</taxon>
        <taxon>Chryseobacterium</taxon>
    </lineage>
</organism>
<reference evidence="1 2" key="1">
    <citation type="submission" date="2022-09" db="EMBL/GenBank/DDBJ databases">
        <title>Chryseobacterium oleae sp.nov., isolated from the inter-root soil of Pyrola calliantha H. Andr. in Tibet.</title>
        <authorList>
            <person name="Li Z."/>
        </authorList>
    </citation>
    <scope>NUCLEOTIDE SEQUENCE [LARGE SCALE GENOMIC DNA]</scope>
    <source>
        <strain evidence="2">pc1-10</strain>
    </source>
</reference>
<protein>
    <submittedName>
        <fullName evidence="1">Nuclear transport factor 2 family protein</fullName>
    </submittedName>
</protein>
<proteinExistence type="predicted"/>
<name>A0ABT2IRQ4_9FLAO</name>
<dbReference type="RefSeq" id="WP_259837647.1">
    <property type="nucleotide sequence ID" value="NZ_JAOAMU010000002.1"/>
</dbReference>
<dbReference type="Proteomes" id="UP001525566">
    <property type="component" value="Unassembled WGS sequence"/>
</dbReference>
<accession>A0ABT2IRQ4</accession>
<dbReference type="InterPro" id="IPR032710">
    <property type="entry name" value="NTF2-like_dom_sf"/>
</dbReference>
<dbReference type="SUPFAM" id="SSF54427">
    <property type="entry name" value="NTF2-like"/>
    <property type="match status" value="1"/>
</dbReference>
<dbReference type="EMBL" id="JAOAMU010000002">
    <property type="protein sequence ID" value="MCT2561511.1"/>
    <property type="molecule type" value="Genomic_DNA"/>
</dbReference>
<gene>
    <name evidence="1" type="ORF">N0B48_06430</name>
</gene>